<feature type="compositionally biased region" description="Polar residues" evidence="8">
    <location>
        <begin position="739"/>
        <end position="755"/>
    </location>
</feature>
<dbReference type="InterPro" id="IPR027267">
    <property type="entry name" value="AH/BAR_dom_sf"/>
</dbReference>
<dbReference type="PROSITE" id="PS51741">
    <property type="entry name" value="F_BAR"/>
    <property type="match status" value="1"/>
</dbReference>
<feature type="domain" description="F-BAR" evidence="10">
    <location>
        <begin position="2"/>
        <end position="268"/>
    </location>
</feature>
<feature type="region of interest" description="Disordered" evidence="8">
    <location>
        <begin position="737"/>
        <end position="756"/>
    </location>
</feature>
<dbReference type="SMART" id="SM00055">
    <property type="entry name" value="FCH"/>
    <property type="match status" value="1"/>
</dbReference>
<evidence type="ECO:0000256" key="3">
    <source>
        <dbReference type="ARBA" id="ARBA00022583"/>
    </source>
</evidence>
<dbReference type="InterPro" id="IPR028565">
    <property type="entry name" value="MHD"/>
</dbReference>
<sequence length="1177" mass="127040">MVDFCDYFWGERNSGFDVLYHNMKYGLVASKELAEFLRERSSLEESYSKQLGKLAKQCGSSTSIAAANSATTNTNGAPNVGPLCTFTPLWQLLKTSCEKVAQLQLQMAQRLNDMVKDVGKYSDELARKHKVVKESESSTVEAIQVLNQTNVTLQRSKEAYFQRGGELTKLRRDGSTSNKDLERADTKFRKAAEDYRNLVEKYAQMREDFERKMTVSCRHFQEVEEGHLSQMRNFLNSYVNVLCNNYEAMGQVHVDLRQQWDDLSVDRLMDMFVVSKMTGMEKPLPVEFEEFPLDNDQQIGANTSNQLPDYLEEWTAPTSTTGKVREDGGESRKKVSNKKSFISSSSKEEKKEKRGKRDKRDSEEGGRVAGKQGSRRATSLLNLFTSSSSSSPNDQGKSKVKASGKVRPLKGGGDSAAEEPMSPSMDVVSVASGRGLGGSAPATPTEAESTTNQSAIGSWSRNSLRGSKYESPPRSSTSSSANTSISGLGIASWTAGFLKSRRDRRKEKDKDKSKVSKKKRDSDASSIKSDGEPNLTGTAAGAAVISAEARSNISTGSGNITVGGTAGSGGGGSGLDTSSFGREKERPEKDESPLYSAGDTASDSAVKVDDEGYTIRPRDEAWNAEKTSGFYSSSDADSDDEPERKLHVEIKPITNGANLPSATVDELKATIEGFNINTSMFNTATRKNTSMDSHSTSQLSMGKSSSDLVGLNLFHSPTNSNTSTPTGTVAPGHLYGSMMSPTGTGSPSNRHNTATPACAGEDLFDEVGEIVPALPPKQGRLPAPNSRGSTPTLGSIAVPRPPSRKGMEATARLAAASPLTLQSSPAPSANAFSTSMPRAESVLSLDFRSGMSTSPTSLSRPGSRSAGPSPLTVSLPSGGSAGAVDSIPLAVAFQEVVHALFRGTDEARCQVRITGDMMLSFPAGLVQLINAQPNHNIPPISFRIRNFQNLENVVPNKQVLNMEQDLMSVEPLFHFNMPQLTLLLKRQAEQNPSASYFNVDILKYQVKAQRGTGSAPLHLVAYWKCEPSQTDVRLDYKFNAHAQVTPAPLRNLMISVPIEGAVTSMQAKPQGEWMGNSNRALWKLPEMSLEADGANMGSIRARFNVTGSSGSPTTITAHFGCDGSTMSGAEMDLVSTGYRTSLVKRRFVAGKYLCEAEASVLQNNRYAAPPGPTSTEC</sequence>
<feature type="compositionally biased region" description="Basic and acidic residues" evidence="8">
    <location>
        <begin position="581"/>
        <end position="592"/>
    </location>
</feature>
<keyword evidence="3" id="KW-0254">Endocytosis</keyword>
<protein>
    <recommendedName>
        <fullName evidence="13">F-BAR domain only protein 2</fullName>
    </recommendedName>
</protein>
<gene>
    <name evidence="11" type="ORF">OUZ56_022398</name>
</gene>
<evidence type="ECO:0000256" key="4">
    <source>
        <dbReference type="ARBA" id="ARBA00023054"/>
    </source>
</evidence>
<dbReference type="Proteomes" id="UP001234178">
    <property type="component" value="Unassembled WGS sequence"/>
</dbReference>
<evidence type="ECO:0000256" key="6">
    <source>
        <dbReference type="PROSITE-ProRule" id="PRU01077"/>
    </source>
</evidence>
<dbReference type="InterPro" id="IPR018808">
    <property type="entry name" value="Muniscin_C"/>
</dbReference>
<feature type="compositionally biased region" description="Basic residues" evidence="8">
    <location>
        <begin position="398"/>
        <end position="408"/>
    </location>
</feature>
<comment type="subcellular location">
    <subcellularLocation>
        <location evidence="1">Membrane</location>
        <location evidence="1">Clathrin-coated pit</location>
        <topology evidence="1">Peripheral membrane protein</topology>
        <orientation evidence="1">Cytoplasmic side</orientation>
    </subcellularLocation>
</comment>
<feature type="region of interest" description="Disordered" evidence="8">
    <location>
        <begin position="551"/>
        <end position="643"/>
    </location>
</feature>
<feature type="compositionally biased region" description="Low complexity" evidence="8">
    <location>
        <begin position="857"/>
        <end position="871"/>
    </location>
</feature>
<feature type="region of interest" description="Disordered" evidence="8">
    <location>
        <begin position="773"/>
        <end position="810"/>
    </location>
</feature>
<feature type="compositionally biased region" description="Low complexity" evidence="8">
    <location>
        <begin position="469"/>
        <end position="486"/>
    </location>
</feature>
<keyword evidence="4 6" id="KW-0175">Coiled coil</keyword>
<evidence type="ECO:0000259" key="9">
    <source>
        <dbReference type="PROSITE" id="PS51072"/>
    </source>
</evidence>
<feature type="compositionally biased region" description="Basic and acidic residues" evidence="8">
    <location>
        <begin position="323"/>
        <end position="333"/>
    </location>
</feature>
<feature type="domain" description="MHD" evidence="9">
    <location>
        <begin position="886"/>
        <end position="1155"/>
    </location>
</feature>
<comment type="similarity">
    <text evidence="2">Belongs to the FCHO family.</text>
</comment>
<dbReference type="Pfam" id="PF10291">
    <property type="entry name" value="muHD"/>
    <property type="match status" value="1"/>
</dbReference>
<dbReference type="SUPFAM" id="SSF103657">
    <property type="entry name" value="BAR/IMD domain-like"/>
    <property type="match status" value="1"/>
</dbReference>
<dbReference type="Pfam" id="PF22699">
    <property type="entry name" value="GMIP-like_FCH"/>
    <property type="match status" value="1"/>
</dbReference>
<feature type="compositionally biased region" description="Gly residues" evidence="8">
    <location>
        <begin position="564"/>
        <end position="574"/>
    </location>
</feature>
<evidence type="ECO:0000256" key="2">
    <source>
        <dbReference type="ARBA" id="ARBA00011064"/>
    </source>
</evidence>
<evidence type="ECO:0000256" key="7">
    <source>
        <dbReference type="SAM" id="Coils"/>
    </source>
</evidence>
<dbReference type="PANTHER" id="PTHR23065">
    <property type="entry name" value="PROLINE-SERINE-THREONINE PHOSPHATASE INTERACTING PROTEIN 1"/>
    <property type="match status" value="1"/>
</dbReference>
<keyword evidence="12" id="KW-1185">Reference proteome</keyword>
<reference evidence="11 12" key="1">
    <citation type="journal article" date="2023" name="Nucleic Acids Res.">
        <title>The hologenome of Daphnia magna reveals possible DNA methylation and microbiome-mediated evolution of the host genome.</title>
        <authorList>
            <person name="Chaturvedi A."/>
            <person name="Li X."/>
            <person name="Dhandapani V."/>
            <person name="Marshall H."/>
            <person name="Kissane S."/>
            <person name="Cuenca-Cambronero M."/>
            <person name="Asole G."/>
            <person name="Calvet F."/>
            <person name="Ruiz-Romero M."/>
            <person name="Marangio P."/>
            <person name="Guigo R."/>
            <person name="Rago D."/>
            <person name="Mirbahai L."/>
            <person name="Eastwood N."/>
            <person name="Colbourne J.K."/>
            <person name="Zhou J."/>
            <person name="Mallon E."/>
            <person name="Orsini L."/>
        </authorList>
    </citation>
    <scope>NUCLEOTIDE SEQUENCE [LARGE SCALE GENOMIC DNA]</scope>
    <source>
        <strain evidence="11">LRV0_1</strain>
    </source>
</reference>
<evidence type="ECO:0000256" key="8">
    <source>
        <dbReference type="SAM" id="MobiDB-lite"/>
    </source>
</evidence>
<dbReference type="PANTHER" id="PTHR23065:SF15">
    <property type="entry name" value="AT02057P"/>
    <property type="match status" value="1"/>
</dbReference>
<organism evidence="11 12">
    <name type="scientific">Daphnia magna</name>
    <dbReference type="NCBI Taxonomy" id="35525"/>
    <lineage>
        <taxon>Eukaryota</taxon>
        <taxon>Metazoa</taxon>
        <taxon>Ecdysozoa</taxon>
        <taxon>Arthropoda</taxon>
        <taxon>Crustacea</taxon>
        <taxon>Branchiopoda</taxon>
        <taxon>Diplostraca</taxon>
        <taxon>Cladocera</taxon>
        <taxon>Anomopoda</taxon>
        <taxon>Daphniidae</taxon>
        <taxon>Daphnia</taxon>
    </lineage>
</organism>
<evidence type="ECO:0000256" key="5">
    <source>
        <dbReference type="ARBA" id="ARBA00023176"/>
    </source>
</evidence>
<evidence type="ECO:0000259" key="10">
    <source>
        <dbReference type="PROSITE" id="PS51741"/>
    </source>
</evidence>
<dbReference type="InterPro" id="IPR031160">
    <property type="entry name" value="F_BAR_dom"/>
</dbReference>
<dbReference type="Gene3D" id="1.20.1270.60">
    <property type="entry name" value="Arfaptin homology (AH) domain/BAR domain"/>
    <property type="match status" value="1"/>
</dbReference>
<feature type="compositionally biased region" description="Polar residues" evidence="8">
    <location>
        <begin position="295"/>
        <end position="307"/>
    </location>
</feature>
<dbReference type="PROSITE" id="PS51072">
    <property type="entry name" value="MHD"/>
    <property type="match status" value="1"/>
</dbReference>
<feature type="compositionally biased region" description="Low complexity" evidence="8">
    <location>
        <begin position="439"/>
        <end position="451"/>
    </location>
</feature>
<evidence type="ECO:0000313" key="12">
    <source>
        <dbReference type="Proteomes" id="UP001234178"/>
    </source>
</evidence>
<evidence type="ECO:0008006" key="13">
    <source>
        <dbReference type="Google" id="ProtNLM"/>
    </source>
</evidence>
<evidence type="ECO:0000256" key="1">
    <source>
        <dbReference type="ARBA" id="ARBA00004283"/>
    </source>
</evidence>
<feature type="compositionally biased region" description="Polar residues" evidence="8">
    <location>
        <begin position="452"/>
        <end position="465"/>
    </location>
</feature>
<dbReference type="EMBL" id="JAOYFB010000039">
    <property type="protein sequence ID" value="KAK4029405.1"/>
    <property type="molecule type" value="Genomic_DNA"/>
</dbReference>
<accession>A0ABR0AW89</accession>
<feature type="coiled-coil region" evidence="7">
    <location>
        <begin position="181"/>
        <end position="212"/>
    </location>
</feature>
<evidence type="ECO:0000313" key="11">
    <source>
        <dbReference type="EMBL" id="KAK4029405.1"/>
    </source>
</evidence>
<name>A0ABR0AW89_9CRUS</name>
<keyword evidence="5" id="KW-0472">Membrane</keyword>
<keyword evidence="5" id="KW-0168">Coated pit</keyword>
<dbReference type="InterPro" id="IPR054713">
    <property type="entry name" value="GMIP/FCHO2-like_FCH"/>
</dbReference>
<dbReference type="InterPro" id="IPR001060">
    <property type="entry name" value="FCH_dom"/>
</dbReference>
<proteinExistence type="inferred from homology"/>
<feature type="region of interest" description="Disordered" evidence="8">
    <location>
        <begin position="848"/>
        <end position="874"/>
    </location>
</feature>
<dbReference type="CDD" id="cd07648">
    <property type="entry name" value="F-BAR_FCHO"/>
    <property type="match status" value="1"/>
</dbReference>
<feature type="compositionally biased region" description="Polar residues" evidence="8">
    <location>
        <begin position="375"/>
        <end position="385"/>
    </location>
</feature>
<feature type="region of interest" description="Disordered" evidence="8">
    <location>
        <begin position="292"/>
        <end position="537"/>
    </location>
</feature>
<comment type="caution">
    <text evidence="11">The sequence shown here is derived from an EMBL/GenBank/DDBJ whole genome shotgun (WGS) entry which is preliminary data.</text>
</comment>